<keyword evidence="1" id="KW-0812">Transmembrane</keyword>
<comment type="caution">
    <text evidence="2">The sequence shown here is derived from an EMBL/GenBank/DDBJ whole genome shotgun (WGS) entry which is preliminary data.</text>
</comment>
<protein>
    <recommendedName>
        <fullName evidence="4">ATP synthase F0 subunit 8</fullName>
    </recommendedName>
</protein>
<keyword evidence="1" id="KW-0472">Membrane</keyword>
<evidence type="ECO:0008006" key="4">
    <source>
        <dbReference type="Google" id="ProtNLM"/>
    </source>
</evidence>
<keyword evidence="3" id="KW-1185">Reference proteome</keyword>
<accession>A0ABT2TI68</accession>
<name>A0ABT2TI68_9FIRM</name>
<feature type="transmembrane region" description="Helical" evidence="1">
    <location>
        <begin position="15"/>
        <end position="35"/>
    </location>
</feature>
<evidence type="ECO:0000256" key="1">
    <source>
        <dbReference type="SAM" id="Phobius"/>
    </source>
</evidence>
<sequence>MEKWMNLIAGVIEDFWGEIVLAILVLSLLLMIIMLKSVRKNTRLVKKVDERTKEVMKLSMEQIRNESKREVKAAEIREKQPENKLKKQEEEELFGSVIQEIFS</sequence>
<dbReference type="Proteomes" id="UP001652442">
    <property type="component" value="Unassembled WGS sequence"/>
</dbReference>
<evidence type="ECO:0000313" key="3">
    <source>
        <dbReference type="Proteomes" id="UP001652442"/>
    </source>
</evidence>
<keyword evidence="1" id="KW-1133">Transmembrane helix</keyword>
<proteinExistence type="predicted"/>
<reference evidence="2 3" key="1">
    <citation type="journal article" date="2021" name="ISME Commun">
        <title>Automated analysis of genomic sequences facilitates high-throughput and comprehensive description of bacteria.</title>
        <authorList>
            <person name="Hitch T.C.A."/>
        </authorList>
    </citation>
    <scope>NUCLEOTIDE SEQUENCE [LARGE SCALE GENOMIC DNA]</scope>
    <source>
        <strain evidence="2 3">Sanger_109</strain>
    </source>
</reference>
<gene>
    <name evidence="2" type="ORF">OCV88_06060</name>
</gene>
<organism evidence="2 3">
    <name type="scientific">Brotonthovivens ammoniilytica</name>
    <dbReference type="NCBI Taxonomy" id="2981725"/>
    <lineage>
        <taxon>Bacteria</taxon>
        <taxon>Bacillati</taxon>
        <taxon>Bacillota</taxon>
        <taxon>Clostridia</taxon>
        <taxon>Lachnospirales</taxon>
        <taxon>Lachnospiraceae</taxon>
        <taxon>Brotonthovivens</taxon>
    </lineage>
</organism>
<dbReference type="EMBL" id="JAOQJQ010000002">
    <property type="protein sequence ID" value="MCU6761905.1"/>
    <property type="molecule type" value="Genomic_DNA"/>
</dbReference>
<dbReference type="RefSeq" id="WP_158424679.1">
    <property type="nucleotide sequence ID" value="NZ_JAOQJQ010000002.1"/>
</dbReference>
<evidence type="ECO:0000313" key="2">
    <source>
        <dbReference type="EMBL" id="MCU6761905.1"/>
    </source>
</evidence>